<dbReference type="PANTHER" id="PTHR24276">
    <property type="entry name" value="POLYSERASE-RELATED"/>
    <property type="match status" value="1"/>
</dbReference>
<dbReference type="RefSeq" id="XP_014539704.1">
    <property type="nucleotide sequence ID" value="XM_014684218.1"/>
</dbReference>
<dbReference type="KEGG" id="mbrn:26247535"/>
<comment type="similarity">
    <text evidence="1">Belongs to the peptidase S1 family.</text>
</comment>
<dbReference type="Pfam" id="PF00089">
    <property type="entry name" value="Trypsin"/>
    <property type="match status" value="1"/>
</dbReference>
<dbReference type="GO" id="GO:0006508">
    <property type="term" value="P:proteolysis"/>
    <property type="evidence" value="ECO:0007669"/>
    <property type="project" value="UniProtKB-KW"/>
</dbReference>
<dbReference type="InterPro" id="IPR001314">
    <property type="entry name" value="Peptidase_S1A"/>
</dbReference>
<evidence type="ECO:0000313" key="11">
    <source>
        <dbReference type="Proteomes" id="UP000510686"/>
    </source>
</evidence>
<protein>
    <submittedName>
        <fullName evidence="10">Trypsin</fullName>
    </submittedName>
</protein>
<evidence type="ECO:0000256" key="8">
    <source>
        <dbReference type="SAM" id="SignalP"/>
    </source>
</evidence>
<keyword evidence="11" id="KW-1185">Reference proteome</keyword>
<dbReference type="PRINTS" id="PR00722">
    <property type="entry name" value="CHYMOTRYPSIN"/>
</dbReference>
<keyword evidence="2 6" id="KW-0645">Protease</keyword>
<dbReference type="GO" id="GO:0004252">
    <property type="term" value="F:serine-type endopeptidase activity"/>
    <property type="evidence" value="ECO:0007669"/>
    <property type="project" value="InterPro"/>
</dbReference>
<proteinExistence type="inferred from homology"/>
<dbReference type="SUPFAM" id="SSF50494">
    <property type="entry name" value="Trypsin-like serine proteases"/>
    <property type="match status" value="1"/>
</dbReference>
<dbReference type="CDD" id="cd00190">
    <property type="entry name" value="Tryp_SPc"/>
    <property type="match status" value="1"/>
</dbReference>
<evidence type="ECO:0000256" key="5">
    <source>
        <dbReference type="ARBA" id="ARBA00023157"/>
    </source>
</evidence>
<dbReference type="GeneID" id="26247535"/>
<reference evidence="10 11" key="1">
    <citation type="submission" date="2020-07" db="EMBL/GenBank/DDBJ databases">
        <title>Telomere length de novo assembly of all 7 chromosomes of the fungus, Metarhizium brunneum, using a novel assembly pipeline.</title>
        <authorList>
            <person name="Saud z."/>
            <person name="Kortsinoglou A."/>
            <person name="Kouvelis V.N."/>
            <person name="Butt T.M."/>
        </authorList>
    </citation>
    <scope>NUCLEOTIDE SEQUENCE [LARGE SCALE GENOMIC DNA]</scope>
    <source>
        <strain evidence="10 11">4556</strain>
    </source>
</reference>
<evidence type="ECO:0000259" key="9">
    <source>
        <dbReference type="PROSITE" id="PS50240"/>
    </source>
</evidence>
<evidence type="ECO:0000256" key="4">
    <source>
        <dbReference type="ARBA" id="ARBA00022825"/>
    </source>
</evidence>
<evidence type="ECO:0000313" key="10">
    <source>
        <dbReference type="EMBL" id="QLI74284.1"/>
    </source>
</evidence>
<dbReference type="AlphaFoldDB" id="A0A7D5Z543"/>
<feature type="chain" id="PRO_5028890405" evidence="8">
    <location>
        <begin position="18"/>
        <end position="395"/>
    </location>
</feature>
<name>A0A7D5Z543_9HYPO</name>
<gene>
    <name evidence="10" type="primary">TRYP_21</name>
    <name evidence="10" type="ORF">G6M90_00g114030</name>
</gene>
<dbReference type="PROSITE" id="PS00135">
    <property type="entry name" value="TRYPSIN_SER"/>
    <property type="match status" value="1"/>
</dbReference>
<keyword evidence="8" id="KW-0732">Signal</keyword>
<dbReference type="InterPro" id="IPR050430">
    <property type="entry name" value="Peptidase_S1"/>
</dbReference>
<feature type="signal peptide" evidence="8">
    <location>
        <begin position="1"/>
        <end position="17"/>
    </location>
</feature>
<dbReference type="InterPro" id="IPR033116">
    <property type="entry name" value="TRYPSIN_SER"/>
</dbReference>
<dbReference type="OrthoDB" id="4941539at2759"/>
<feature type="compositionally biased region" description="Pro residues" evidence="7">
    <location>
        <begin position="327"/>
        <end position="343"/>
    </location>
</feature>
<sequence>MAVAAVIAMLAAQTATALPLSGEGPTVKIVNGQPAAPGKYPYIVALLPREGAPNFCGGTIINQNTVLTAAHCCQGMPQNAVVRAGSYNRLSGGKISRVVSQSIHPQFTPEPLDNDVCTLKISPNIQESQSIKYAKLPQQGSDLEDGTPVMVAGWGNLEQDGQSPDDLQEVALTTVGRAQCQNMIQQQVPQAQPITQNVVCAGAQAKDACNGDSGGPLVQGDTLVGVVSYGYGCARQGVPGVYARVGNKVNFIQGQGTQSPGDGGGEVDDSGDTPPQGPGGQPRPPPPTLPTGPGGQPRPPFLGPGSPPINPPPPTLPTGPGGGQPPFLGPGSPPIYPPPPTLPTSPGGGQPPFTGGNVPPILSPSLEGVSPFLPPGFLDGAEEVTVTTAPISEIA</sequence>
<feature type="domain" description="Peptidase S1" evidence="9">
    <location>
        <begin position="29"/>
        <end position="257"/>
    </location>
</feature>
<organism evidence="10 11">
    <name type="scientific">Metarhizium brunneum</name>
    <dbReference type="NCBI Taxonomy" id="500148"/>
    <lineage>
        <taxon>Eukaryota</taxon>
        <taxon>Fungi</taxon>
        <taxon>Dikarya</taxon>
        <taxon>Ascomycota</taxon>
        <taxon>Pezizomycotina</taxon>
        <taxon>Sordariomycetes</taxon>
        <taxon>Hypocreomycetidae</taxon>
        <taxon>Hypocreales</taxon>
        <taxon>Clavicipitaceae</taxon>
        <taxon>Metarhizium</taxon>
    </lineage>
</organism>
<keyword evidence="3 6" id="KW-0378">Hydrolase</keyword>
<dbReference type="InterPro" id="IPR043504">
    <property type="entry name" value="Peptidase_S1_PA_chymotrypsin"/>
</dbReference>
<dbReference type="PROSITE" id="PS50240">
    <property type="entry name" value="TRYPSIN_DOM"/>
    <property type="match status" value="1"/>
</dbReference>
<feature type="region of interest" description="Disordered" evidence="7">
    <location>
        <begin position="253"/>
        <end position="378"/>
    </location>
</feature>
<dbReference type="FunFam" id="2.40.10.10:FF:000036">
    <property type="entry name" value="Trypsin beta"/>
    <property type="match status" value="1"/>
</dbReference>
<evidence type="ECO:0000256" key="3">
    <source>
        <dbReference type="ARBA" id="ARBA00022801"/>
    </source>
</evidence>
<dbReference type="EMBL" id="CP058938">
    <property type="protein sequence ID" value="QLI74284.1"/>
    <property type="molecule type" value="Genomic_DNA"/>
</dbReference>
<dbReference type="PROSITE" id="PS00134">
    <property type="entry name" value="TRYPSIN_HIS"/>
    <property type="match status" value="1"/>
</dbReference>
<dbReference type="PANTHER" id="PTHR24276:SF98">
    <property type="entry name" value="FI18310P1-RELATED"/>
    <property type="match status" value="1"/>
</dbReference>
<dbReference type="Gene3D" id="2.40.10.10">
    <property type="entry name" value="Trypsin-like serine proteases"/>
    <property type="match status" value="1"/>
</dbReference>
<keyword evidence="5" id="KW-1015">Disulfide bond</keyword>
<dbReference type="SMART" id="SM00020">
    <property type="entry name" value="Tryp_SPc"/>
    <property type="match status" value="1"/>
</dbReference>
<feature type="compositionally biased region" description="Pro residues" evidence="7">
    <location>
        <begin position="275"/>
        <end position="317"/>
    </location>
</feature>
<dbReference type="InterPro" id="IPR009003">
    <property type="entry name" value="Peptidase_S1_PA"/>
</dbReference>
<dbReference type="InterPro" id="IPR018114">
    <property type="entry name" value="TRYPSIN_HIS"/>
</dbReference>
<accession>A0A7D5Z543</accession>
<evidence type="ECO:0000256" key="6">
    <source>
        <dbReference type="RuleBase" id="RU363034"/>
    </source>
</evidence>
<dbReference type="InterPro" id="IPR001254">
    <property type="entry name" value="Trypsin_dom"/>
</dbReference>
<keyword evidence="4 6" id="KW-0720">Serine protease</keyword>
<evidence type="ECO:0000256" key="7">
    <source>
        <dbReference type="SAM" id="MobiDB-lite"/>
    </source>
</evidence>
<dbReference type="Proteomes" id="UP000510686">
    <property type="component" value="Chromosome 7"/>
</dbReference>
<evidence type="ECO:0000256" key="1">
    <source>
        <dbReference type="ARBA" id="ARBA00007664"/>
    </source>
</evidence>
<evidence type="ECO:0000256" key="2">
    <source>
        <dbReference type="ARBA" id="ARBA00022670"/>
    </source>
</evidence>